<evidence type="ECO:0000313" key="1">
    <source>
        <dbReference type="EMBL" id="CAK8998540.1"/>
    </source>
</evidence>
<gene>
    <name evidence="1" type="ORF">SCF082_LOCUS5683</name>
</gene>
<dbReference type="InterPro" id="IPR008010">
    <property type="entry name" value="Tatp1"/>
</dbReference>
<dbReference type="Pfam" id="PF05346">
    <property type="entry name" value="DUF747"/>
    <property type="match status" value="1"/>
</dbReference>
<name>A0ABP0IB07_9DINO</name>
<comment type="caution">
    <text evidence="1">The sequence shown here is derived from an EMBL/GenBank/DDBJ whole genome shotgun (WGS) entry which is preliminary data.</text>
</comment>
<keyword evidence="2" id="KW-1185">Reference proteome</keyword>
<proteinExistence type="predicted"/>
<reference evidence="1 2" key="1">
    <citation type="submission" date="2024-02" db="EMBL/GenBank/DDBJ databases">
        <authorList>
            <person name="Chen Y."/>
            <person name="Shah S."/>
            <person name="Dougan E. K."/>
            <person name="Thang M."/>
            <person name="Chan C."/>
        </authorList>
    </citation>
    <scope>NUCLEOTIDE SEQUENCE [LARGE SCALE GENOMIC DNA]</scope>
</reference>
<dbReference type="EMBL" id="CAXAMM010003091">
    <property type="protein sequence ID" value="CAK8998540.1"/>
    <property type="molecule type" value="Genomic_DNA"/>
</dbReference>
<evidence type="ECO:0000313" key="2">
    <source>
        <dbReference type="Proteomes" id="UP001642464"/>
    </source>
</evidence>
<protein>
    <submittedName>
        <fullName evidence="1">Protein TAPT1 homolog</fullName>
    </submittedName>
</protein>
<dbReference type="PANTHER" id="PTHR13317">
    <property type="entry name" value="TRANSMEMBRANE ANTERIOR POSTERIOR TRANSFORMATION PROTEIN 1 HOMOLOG"/>
    <property type="match status" value="1"/>
</dbReference>
<dbReference type="PANTHER" id="PTHR13317:SF4">
    <property type="entry name" value="TRANSMEMBRANE ANTERIOR POSTERIOR TRANSFORMATION PROTEIN 1 HOMOLOG"/>
    <property type="match status" value="1"/>
</dbReference>
<accession>A0ABP0IB07</accession>
<dbReference type="Proteomes" id="UP001642464">
    <property type="component" value="Unassembled WGS sequence"/>
</dbReference>
<sequence length="706" mass="78183">MATATLGQNGFPGRGRSPPRPIKEAAVNGGGLPRPCGLSSRPSPLEALFEEDGLGQRDGSKSPLWMSISSTLVLPTAEDLARFGGTKTPGRRSTGPLPPAQADVLEEEDDVAYYSEPEREVPISRTPKEFPRCETIGDLPSSVRPVAVAPLAPLPSPQRGRAAERAESSESMRSRLTKRAASDPRPQDLPDLGGQSRVHDACAVASAATSAAKSAAAAVTEKKSLEESAETNFLAWLVDELRSRPDEEQLPRIPRSHLEEVAKVPKQLEKLLLLGFLLCLDILLHELSFTPLQAIRSSLQLLLGFRQWGSWSSGSHTSATSGRRTKATATLSITEQGDFLRLSLLILNVTLILMIFDVSWMYHYIRGESFLKLYVLFNMLEMFERWCRSVGVDLFDLLLASARHPWYSLLPKYCATLVYCFVHATMHLIRVILLNVAINTSSNAVFLIIVTNNFAEIKSTVFKRYEEKSLFPIITSDIVERFYLLLDIIFVLARLSISQHSGTFTALDISFWLFLLVVLEIGTDWIKFCLITKFSEMQTKTFEVYREVLLADILLCRCGQLSSISQVTGQDFNVQPEAHGSFNKEGALRDTTRDGKDRQTSGKDRPAPVVPYRGIHSFSHVLQRRLGFSGVPMTTILVVHFVVLARAPCAAAVQHPRATVSVFAAAFFFVCLLAKILLGIVLLGFAARRRARISRGLELFPKIKSL</sequence>
<organism evidence="1 2">
    <name type="scientific">Durusdinium trenchii</name>
    <dbReference type="NCBI Taxonomy" id="1381693"/>
    <lineage>
        <taxon>Eukaryota</taxon>
        <taxon>Sar</taxon>
        <taxon>Alveolata</taxon>
        <taxon>Dinophyceae</taxon>
        <taxon>Suessiales</taxon>
        <taxon>Symbiodiniaceae</taxon>
        <taxon>Durusdinium</taxon>
    </lineage>
</organism>